<keyword evidence="3" id="KW-1185">Reference proteome</keyword>
<dbReference type="AlphaFoldDB" id="A0A9P8Q2T2"/>
<protein>
    <recommendedName>
        <fullName evidence="4">G domain-containing protein</fullName>
    </recommendedName>
</protein>
<dbReference type="SUPFAM" id="SSF52540">
    <property type="entry name" value="P-loop containing nucleoside triphosphate hydrolases"/>
    <property type="match status" value="1"/>
</dbReference>
<reference evidence="2" key="1">
    <citation type="journal article" date="2021" name="Open Biol.">
        <title>Shared evolutionary footprints suggest mitochondrial oxidative damage underlies multiple complex I losses in fungi.</title>
        <authorList>
            <person name="Schikora-Tamarit M.A."/>
            <person name="Marcet-Houben M."/>
            <person name="Nosek J."/>
            <person name="Gabaldon T."/>
        </authorList>
    </citation>
    <scope>NUCLEOTIDE SEQUENCE</scope>
    <source>
        <strain evidence="2">CBS2887</strain>
    </source>
</reference>
<sequence length="431" mass="48160">MSPPDPSQLHTALNHTHPLKVVLLGAPNVGKSTFANRLQSHYFRETYYPTHSATKILFDYLPGTTKAKALMDEYGGLQGKREISQLSGNGEGDMVVLSPVVFQSYNKYSDSVLENIRKSSKKAGFLRNEIYGYHYKPEDLRCPVPHYHAPELTAVSVEIIDTPAFRKDMIVPFLEVSLFRNLDKEDLRGLADEPRRPVSTKSLLVASGSGELDGKVDGYVFMYSAVPDSSSNPPSYEQAITPVPSAATNTSSLSEQTNDTSILKRRSSLPSSDQTDSFSVLEVMRTALYDAWQEYRSYQKKWKKGAEGDIYSLVYGLKQLWKMKNQEEQQRKLQELRQYSSNLESLNWDPANPESPPPIIIVCTHCDHPGASPLLVEAGKTLAGLWCCGFVQCDNETGQGVDEVLALMIRECIERKKLQQQGGSNSGHTRR</sequence>
<dbReference type="InterPro" id="IPR027417">
    <property type="entry name" value="P-loop_NTPase"/>
</dbReference>
<evidence type="ECO:0008006" key="4">
    <source>
        <dbReference type="Google" id="ProtNLM"/>
    </source>
</evidence>
<dbReference type="EMBL" id="JAEUBG010003211">
    <property type="protein sequence ID" value="KAH3683188.1"/>
    <property type="molecule type" value="Genomic_DNA"/>
</dbReference>
<feature type="region of interest" description="Disordered" evidence="1">
    <location>
        <begin position="245"/>
        <end position="274"/>
    </location>
</feature>
<dbReference type="Gene3D" id="3.40.50.300">
    <property type="entry name" value="P-loop containing nucleotide triphosphate hydrolases"/>
    <property type="match status" value="2"/>
</dbReference>
<name>A0A9P8Q2T2_WICPI</name>
<evidence type="ECO:0000256" key="1">
    <source>
        <dbReference type="SAM" id="MobiDB-lite"/>
    </source>
</evidence>
<dbReference type="Proteomes" id="UP000774326">
    <property type="component" value="Unassembled WGS sequence"/>
</dbReference>
<feature type="compositionally biased region" description="Polar residues" evidence="1">
    <location>
        <begin position="246"/>
        <end position="261"/>
    </location>
</feature>
<evidence type="ECO:0000313" key="2">
    <source>
        <dbReference type="EMBL" id="KAH3683188.1"/>
    </source>
</evidence>
<proteinExistence type="predicted"/>
<evidence type="ECO:0000313" key="3">
    <source>
        <dbReference type="Proteomes" id="UP000774326"/>
    </source>
</evidence>
<accession>A0A9P8Q2T2</accession>
<organism evidence="2 3">
    <name type="scientific">Wickerhamomyces pijperi</name>
    <name type="common">Yeast</name>
    <name type="synonym">Pichia pijperi</name>
    <dbReference type="NCBI Taxonomy" id="599730"/>
    <lineage>
        <taxon>Eukaryota</taxon>
        <taxon>Fungi</taxon>
        <taxon>Dikarya</taxon>
        <taxon>Ascomycota</taxon>
        <taxon>Saccharomycotina</taxon>
        <taxon>Saccharomycetes</taxon>
        <taxon>Phaffomycetales</taxon>
        <taxon>Wickerhamomycetaceae</taxon>
        <taxon>Wickerhamomyces</taxon>
    </lineage>
</organism>
<gene>
    <name evidence="2" type="ORF">WICPIJ_005833</name>
</gene>
<reference evidence="2" key="2">
    <citation type="submission" date="2021-01" db="EMBL/GenBank/DDBJ databases">
        <authorList>
            <person name="Schikora-Tamarit M.A."/>
        </authorList>
    </citation>
    <scope>NUCLEOTIDE SEQUENCE</scope>
    <source>
        <strain evidence="2">CBS2887</strain>
    </source>
</reference>
<dbReference type="OrthoDB" id="3995714at2759"/>
<comment type="caution">
    <text evidence="2">The sequence shown here is derived from an EMBL/GenBank/DDBJ whole genome shotgun (WGS) entry which is preliminary data.</text>
</comment>